<evidence type="ECO:0000256" key="6">
    <source>
        <dbReference type="ARBA" id="ARBA00023136"/>
    </source>
</evidence>
<dbReference type="GO" id="GO:0007155">
    <property type="term" value="P:cell adhesion"/>
    <property type="evidence" value="ECO:0007669"/>
    <property type="project" value="UniProtKB-KW"/>
</dbReference>
<name>A0AAV8Z9E8_9CUCU</name>
<gene>
    <name evidence="12" type="ORF">NQ318_003981</name>
</gene>
<dbReference type="InterPro" id="IPR003961">
    <property type="entry name" value="FN3_dom"/>
</dbReference>
<dbReference type="SUPFAM" id="SSF49265">
    <property type="entry name" value="Fibronectin type III"/>
    <property type="match status" value="1"/>
</dbReference>
<dbReference type="Gene3D" id="2.60.40.10">
    <property type="entry name" value="Immunoglobulins"/>
    <property type="match status" value="1"/>
</dbReference>
<reference evidence="12" key="1">
    <citation type="journal article" date="2023" name="Insect Mol. Biol.">
        <title>Genome sequencing provides insights into the evolution of gene families encoding plant cell wall-degrading enzymes in longhorned beetles.</title>
        <authorList>
            <person name="Shin N.R."/>
            <person name="Okamura Y."/>
            <person name="Kirsch R."/>
            <person name="Pauchet Y."/>
        </authorList>
    </citation>
    <scope>NUCLEOTIDE SEQUENCE</scope>
    <source>
        <strain evidence="12">AMC_N1</strain>
    </source>
</reference>
<dbReference type="Proteomes" id="UP001162162">
    <property type="component" value="Unassembled WGS sequence"/>
</dbReference>
<keyword evidence="13" id="KW-1185">Reference proteome</keyword>
<keyword evidence="4" id="KW-0130">Cell adhesion</keyword>
<evidence type="ECO:0000259" key="11">
    <source>
        <dbReference type="PROSITE" id="PS50853"/>
    </source>
</evidence>
<dbReference type="AlphaFoldDB" id="A0AAV8Z9E8"/>
<evidence type="ECO:0000256" key="3">
    <source>
        <dbReference type="ARBA" id="ARBA00022729"/>
    </source>
</evidence>
<dbReference type="Pfam" id="PF25059">
    <property type="entry name" value="FN3_DSCAM-DSCAML_C"/>
    <property type="match status" value="1"/>
</dbReference>
<evidence type="ECO:0000256" key="10">
    <source>
        <dbReference type="SAM" id="Phobius"/>
    </source>
</evidence>
<evidence type="ECO:0000256" key="2">
    <source>
        <dbReference type="ARBA" id="ARBA00022692"/>
    </source>
</evidence>
<dbReference type="SMART" id="SM00060">
    <property type="entry name" value="FN3"/>
    <property type="match status" value="1"/>
</dbReference>
<comment type="caution">
    <text evidence="12">The sequence shown here is derived from an EMBL/GenBank/DDBJ whole genome shotgun (WGS) entry which is preliminary data.</text>
</comment>
<keyword evidence="3" id="KW-0732">Signal</keyword>
<evidence type="ECO:0000256" key="8">
    <source>
        <dbReference type="ARBA" id="ARBA00023319"/>
    </source>
</evidence>
<keyword evidence="5 10" id="KW-1133">Transmembrane helix</keyword>
<dbReference type="InterPro" id="IPR013783">
    <property type="entry name" value="Ig-like_fold"/>
</dbReference>
<feature type="compositionally biased region" description="Polar residues" evidence="9">
    <location>
        <begin position="313"/>
        <end position="322"/>
    </location>
</feature>
<dbReference type="EMBL" id="JAPWTK010000009">
    <property type="protein sequence ID" value="KAJ8960256.1"/>
    <property type="molecule type" value="Genomic_DNA"/>
</dbReference>
<feature type="compositionally biased region" description="Basic and acidic residues" evidence="9">
    <location>
        <begin position="629"/>
        <end position="641"/>
    </location>
</feature>
<dbReference type="PROSITE" id="PS50853">
    <property type="entry name" value="FN3"/>
    <property type="match status" value="1"/>
</dbReference>
<proteinExistence type="predicted"/>
<feature type="domain" description="Fibronectin type-III" evidence="11">
    <location>
        <begin position="29"/>
        <end position="126"/>
    </location>
</feature>
<feature type="compositionally biased region" description="Basic residues" evidence="9">
    <location>
        <begin position="575"/>
        <end position="593"/>
    </location>
</feature>
<feature type="compositionally biased region" description="Polar residues" evidence="9">
    <location>
        <begin position="594"/>
        <end position="613"/>
    </location>
</feature>
<organism evidence="12 13">
    <name type="scientific">Aromia moschata</name>
    <dbReference type="NCBI Taxonomy" id="1265417"/>
    <lineage>
        <taxon>Eukaryota</taxon>
        <taxon>Metazoa</taxon>
        <taxon>Ecdysozoa</taxon>
        <taxon>Arthropoda</taxon>
        <taxon>Hexapoda</taxon>
        <taxon>Insecta</taxon>
        <taxon>Pterygota</taxon>
        <taxon>Neoptera</taxon>
        <taxon>Endopterygota</taxon>
        <taxon>Coleoptera</taxon>
        <taxon>Polyphaga</taxon>
        <taxon>Cucujiformia</taxon>
        <taxon>Chrysomeloidea</taxon>
        <taxon>Cerambycidae</taxon>
        <taxon>Cerambycinae</taxon>
        <taxon>Callichromatini</taxon>
        <taxon>Aromia</taxon>
    </lineage>
</organism>
<dbReference type="FunFam" id="2.60.40.10:FF:000678">
    <property type="entry name" value="Down syndrome cell adhesion molecule-like protein Dscam2"/>
    <property type="match status" value="1"/>
</dbReference>
<dbReference type="CDD" id="cd00063">
    <property type="entry name" value="FN3"/>
    <property type="match status" value="1"/>
</dbReference>
<evidence type="ECO:0000256" key="7">
    <source>
        <dbReference type="ARBA" id="ARBA00023157"/>
    </source>
</evidence>
<evidence type="ECO:0000256" key="5">
    <source>
        <dbReference type="ARBA" id="ARBA00022989"/>
    </source>
</evidence>
<feature type="compositionally biased region" description="Low complexity" evidence="9">
    <location>
        <begin position="552"/>
        <end position="569"/>
    </location>
</feature>
<feature type="region of interest" description="Disordered" evidence="9">
    <location>
        <begin position="550"/>
        <end position="659"/>
    </location>
</feature>
<keyword evidence="7" id="KW-1015">Disulfide bond</keyword>
<sequence>MGVDQELAQKTAQRTCESTHQNLLCSVTVPVQPKQSQMLTMNATVVTVWLDSWGDGGCGILYFAIEYKPSRQSSWTMSANHVKPTERIYSIQDLLPATEYQLKITAHNNAGDTEAVYNFTTLTLLGELQPPVSHSGDHPFYTNAKVFVPITLSILVLVLLIATLFWRKKIRRERGEPGRPIGESPSMAQMQNKHNRDQQYLAVRVGRGGQPGPLAVEDAYKAESADYIEDICPYATFQLSKPTYSESSYSGNVYSGPYHSVRGSFVYHDVKPPPIDKFKLGHEYYVDMITAKQGRTNGLPCLNASASAYKISANRSSGQSRAQNKEPEYTKVRRKGGRLRDPHSESQESDNLGSTDSEVKKILTLHLPISEYDTLGSDSEGDGRATSQELMSFSHRMRAQTTNSIISSTIREKPQRFETIRVSLGYFNPFRPKTPLPEFHGHHRKGHVLNFKNTSLSNFSVANSSSYEALKSDVPGVAFSAETVEKLQSISLVYPLFARLHLIDNSQTYLNCFTLSSGVRGGGRLKGWLPPPESRWDLLGWSRVSPDSLTLSGAEGSSSSSEASPPSGSVGRKPFQSRKGKAKATPLNKRHVRSSSGYSSHNEETTFSISHAPSFNERIHPPTRFSDLNPRELSEPDYEKGHKPRAMSKLSREAFQINV</sequence>
<keyword evidence="6 10" id="KW-0472">Membrane</keyword>
<comment type="subcellular location">
    <subcellularLocation>
        <location evidence="1">Membrane</location>
        <topology evidence="1">Single-pass membrane protein</topology>
    </subcellularLocation>
</comment>
<evidence type="ECO:0000256" key="1">
    <source>
        <dbReference type="ARBA" id="ARBA00004167"/>
    </source>
</evidence>
<evidence type="ECO:0000256" key="9">
    <source>
        <dbReference type="SAM" id="MobiDB-lite"/>
    </source>
</evidence>
<evidence type="ECO:0000256" key="4">
    <source>
        <dbReference type="ARBA" id="ARBA00022889"/>
    </source>
</evidence>
<evidence type="ECO:0000313" key="12">
    <source>
        <dbReference type="EMBL" id="KAJ8960256.1"/>
    </source>
</evidence>
<dbReference type="InterPro" id="IPR056754">
    <property type="entry name" value="DSCAM/DSCAML_C"/>
</dbReference>
<keyword evidence="2 10" id="KW-0812">Transmembrane</keyword>
<evidence type="ECO:0000313" key="13">
    <source>
        <dbReference type="Proteomes" id="UP001162162"/>
    </source>
</evidence>
<dbReference type="InterPro" id="IPR036116">
    <property type="entry name" value="FN3_sf"/>
</dbReference>
<accession>A0AAV8Z9E8</accession>
<protein>
    <recommendedName>
        <fullName evidence="11">Fibronectin type-III domain-containing protein</fullName>
    </recommendedName>
</protein>
<keyword evidence="8" id="KW-0393">Immunoglobulin domain</keyword>
<feature type="transmembrane region" description="Helical" evidence="10">
    <location>
        <begin position="146"/>
        <end position="166"/>
    </location>
</feature>
<dbReference type="GO" id="GO:0016020">
    <property type="term" value="C:membrane"/>
    <property type="evidence" value="ECO:0007669"/>
    <property type="project" value="UniProtKB-SubCell"/>
</dbReference>
<feature type="region of interest" description="Disordered" evidence="9">
    <location>
        <begin position="313"/>
        <end position="357"/>
    </location>
</feature>